<reference evidence="1 2" key="1">
    <citation type="submission" date="2017-02" db="EMBL/GenBank/DDBJ databases">
        <authorList>
            <person name="Peterson S.W."/>
        </authorList>
    </citation>
    <scope>NUCLEOTIDE SEQUENCE [LARGE SCALE GENOMIC DNA]</scope>
    <source>
        <strain evidence="1 2">DSM 22335</strain>
    </source>
</reference>
<evidence type="ECO:0000313" key="2">
    <source>
        <dbReference type="Proteomes" id="UP000190888"/>
    </source>
</evidence>
<sequence>MISTGTGLPVPIGNKVLSYQLINHLPMRIKSILLLTTFLFCGVLTMQAQNKKVDTTMKIGKSGYKVYSNNRYAEKNDVSVSPIGFESEARGEFSFEIKGRLKSGEVDDLNNDGFPDLVLYVHNGDSLNKINVVGISSEKNQSVVPIVFPDIVDDMKLKEGYNGQDEFFLMEGSLVRRFPIYTPDSTSGRLVPSGKIRQVQYRVVPGDRGMLKFKVVRSYDYVKQ</sequence>
<protein>
    <recommendedName>
        <fullName evidence="3">FG-GAP repeat-containing protein</fullName>
    </recommendedName>
</protein>
<proteinExistence type="predicted"/>
<dbReference type="AlphaFoldDB" id="A0A1T4LW99"/>
<dbReference type="Proteomes" id="UP000190888">
    <property type="component" value="Unassembled WGS sequence"/>
</dbReference>
<name>A0A1T4LW99_9BACT</name>
<accession>A0A1T4LW99</accession>
<organism evidence="1 2">
    <name type="scientific">Sediminibacterium ginsengisoli</name>
    <dbReference type="NCBI Taxonomy" id="413434"/>
    <lineage>
        <taxon>Bacteria</taxon>
        <taxon>Pseudomonadati</taxon>
        <taxon>Bacteroidota</taxon>
        <taxon>Chitinophagia</taxon>
        <taxon>Chitinophagales</taxon>
        <taxon>Chitinophagaceae</taxon>
        <taxon>Sediminibacterium</taxon>
    </lineage>
</organism>
<gene>
    <name evidence="1" type="ORF">SAMN04488132_10321</name>
</gene>
<dbReference type="EMBL" id="FUWH01000003">
    <property type="protein sequence ID" value="SJZ58724.1"/>
    <property type="molecule type" value="Genomic_DNA"/>
</dbReference>
<dbReference type="STRING" id="413434.SAMN04488132_10321"/>
<evidence type="ECO:0008006" key="3">
    <source>
        <dbReference type="Google" id="ProtNLM"/>
    </source>
</evidence>
<evidence type="ECO:0000313" key="1">
    <source>
        <dbReference type="EMBL" id="SJZ58724.1"/>
    </source>
</evidence>
<keyword evidence="2" id="KW-1185">Reference proteome</keyword>